<comment type="caution">
    <text evidence="2">The sequence shown here is derived from an EMBL/GenBank/DDBJ whole genome shotgun (WGS) entry which is preliminary data.</text>
</comment>
<dbReference type="EMBL" id="PFEQ01000001">
    <property type="protein sequence ID" value="PJE74427.1"/>
    <property type="molecule type" value="Genomic_DNA"/>
</dbReference>
<keyword evidence="1" id="KW-0472">Membrane</keyword>
<dbReference type="Proteomes" id="UP000228700">
    <property type="component" value="Unassembled WGS sequence"/>
</dbReference>
<keyword evidence="1" id="KW-0812">Transmembrane</keyword>
<feature type="transmembrane region" description="Helical" evidence="1">
    <location>
        <begin position="27"/>
        <end position="47"/>
    </location>
</feature>
<keyword evidence="1" id="KW-1133">Transmembrane helix</keyword>
<reference evidence="3" key="1">
    <citation type="submission" date="2017-09" db="EMBL/GenBank/DDBJ databases">
        <title>Depth-based differentiation of microbial function through sediment-hosted aquifers and enrichment of novel symbionts in the deep terrestrial subsurface.</title>
        <authorList>
            <person name="Probst A.J."/>
            <person name="Ladd B."/>
            <person name="Jarett J.K."/>
            <person name="Geller-Mcgrath D.E."/>
            <person name="Sieber C.M.K."/>
            <person name="Emerson J.B."/>
            <person name="Anantharaman K."/>
            <person name="Thomas B.C."/>
            <person name="Malmstrom R."/>
            <person name="Stieglmeier M."/>
            <person name="Klingl A."/>
            <person name="Woyke T."/>
            <person name="Ryan C.M."/>
            <person name="Banfield J.F."/>
        </authorList>
    </citation>
    <scope>NUCLEOTIDE SEQUENCE [LARGE SCALE GENOMIC DNA]</scope>
</reference>
<sequence length="176" mass="20552">MKRVSGIVENYYPILEEKQYEASFFPWYSLLVFSGIATPTFVFFQWVFPTLPILLGGYSGIALSMLLYETLHALEHVDVERWRPLLEHQRFGSFWKLLYGFHLKHHASIGSNESISGFFGFPLPDILFRTYMNPESLYSHGKHGNPKDFAAPRPLFFICWLDNLAEILVKRSREKK</sequence>
<name>A0A2M8LCT4_9BACT</name>
<proteinExistence type="predicted"/>
<dbReference type="AlphaFoldDB" id="A0A2M8LCT4"/>
<feature type="transmembrane region" description="Helical" evidence="1">
    <location>
        <begin position="53"/>
        <end position="74"/>
    </location>
</feature>
<accession>A0A2M8LCT4</accession>
<organism evidence="2 3">
    <name type="scientific">Candidatus Taylorbacteria bacterium CG10_big_fil_rev_8_21_14_0_10_41_48</name>
    <dbReference type="NCBI Taxonomy" id="1975024"/>
    <lineage>
        <taxon>Bacteria</taxon>
        <taxon>Candidatus Tayloriibacteriota</taxon>
    </lineage>
</organism>
<protein>
    <submittedName>
        <fullName evidence="2">Uncharacterized protein</fullName>
    </submittedName>
</protein>
<evidence type="ECO:0000313" key="3">
    <source>
        <dbReference type="Proteomes" id="UP000228700"/>
    </source>
</evidence>
<gene>
    <name evidence="2" type="ORF">COV01_00100</name>
</gene>
<evidence type="ECO:0000256" key="1">
    <source>
        <dbReference type="SAM" id="Phobius"/>
    </source>
</evidence>
<evidence type="ECO:0000313" key="2">
    <source>
        <dbReference type="EMBL" id="PJE74427.1"/>
    </source>
</evidence>